<dbReference type="Proteomes" id="UP000029867">
    <property type="component" value="Unassembled WGS sequence"/>
</dbReference>
<dbReference type="AlphaFoldDB" id="A0A099P004"/>
<dbReference type="HOGENOM" id="CLU_039184_0_2_1"/>
<dbReference type="eggNOG" id="KOG4754">
    <property type="taxonomic scope" value="Eukaryota"/>
</dbReference>
<dbReference type="SUPFAM" id="SSF53254">
    <property type="entry name" value="Phosphoglycerate mutase-like"/>
    <property type="match status" value="1"/>
</dbReference>
<dbReference type="InterPro" id="IPR013078">
    <property type="entry name" value="His_Pase_superF_clade-1"/>
</dbReference>
<reference evidence="2" key="1">
    <citation type="journal article" date="2014" name="Microb. Cell Fact.">
        <title>Exploiting Issatchenkia orientalis SD108 for succinic acid production.</title>
        <authorList>
            <person name="Xiao H."/>
            <person name="Shao Z."/>
            <person name="Jiang Y."/>
            <person name="Dole S."/>
            <person name="Zhao H."/>
        </authorList>
    </citation>
    <scope>NUCLEOTIDE SEQUENCE [LARGE SCALE GENOMIC DNA]</scope>
    <source>
        <strain evidence="2">SD108</strain>
    </source>
</reference>
<proteinExistence type="predicted"/>
<dbReference type="InterPro" id="IPR029033">
    <property type="entry name" value="His_PPase_superfam"/>
</dbReference>
<comment type="caution">
    <text evidence="1">The sequence shown here is derived from an EMBL/GenBank/DDBJ whole genome shotgun (WGS) entry which is preliminary data.</text>
</comment>
<dbReference type="InterPro" id="IPR050275">
    <property type="entry name" value="PGM_Phosphatase"/>
</dbReference>
<dbReference type="Pfam" id="PF00300">
    <property type="entry name" value="His_Phos_1"/>
    <property type="match status" value="1"/>
</dbReference>
<dbReference type="PANTHER" id="PTHR48100:SF1">
    <property type="entry name" value="HISTIDINE PHOSPHATASE FAMILY PROTEIN-RELATED"/>
    <property type="match status" value="1"/>
</dbReference>
<organism evidence="1 2">
    <name type="scientific">Pichia kudriavzevii</name>
    <name type="common">Yeast</name>
    <name type="synonym">Issatchenkia orientalis</name>
    <dbReference type="NCBI Taxonomy" id="4909"/>
    <lineage>
        <taxon>Eukaryota</taxon>
        <taxon>Fungi</taxon>
        <taxon>Dikarya</taxon>
        <taxon>Ascomycota</taxon>
        <taxon>Saccharomycotina</taxon>
        <taxon>Pichiomycetes</taxon>
        <taxon>Pichiales</taxon>
        <taxon>Pichiaceae</taxon>
        <taxon>Pichia</taxon>
    </lineage>
</organism>
<evidence type="ECO:0000313" key="1">
    <source>
        <dbReference type="EMBL" id="KGK37497.1"/>
    </source>
</evidence>
<dbReference type="GO" id="GO:0016791">
    <property type="term" value="F:phosphatase activity"/>
    <property type="evidence" value="ECO:0007669"/>
    <property type="project" value="TreeGrafter"/>
</dbReference>
<evidence type="ECO:0000313" key="2">
    <source>
        <dbReference type="Proteomes" id="UP000029867"/>
    </source>
</evidence>
<gene>
    <name evidence="1" type="ORF">JL09_g3357</name>
</gene>
<protein>
    <recommendedName>
        <fullName evidence="3">Phosphomutase PMU1</fullName>
    </recommendedName>
</protein>
<dbReference type="EMBL" id="JQFK01000035">
    <property type="protein sequence ID" value="KGK37497.1"/>
    <property type="molecule type" value="Genomic_DNA"/>
</dbReference>
<name>A0A099P004_PICKU</name>
<evidence type="ECO:0008006" key="3">
    <source>
        <dbReference type="Google" id="ProtNLM"/>
    </source>
</evidence>
<dbReference type="Gene3D" id="3.40.50.1240">
    <property type="entry name" value="Phosphoglycerate mutase-like"/>
    <property type="match status" value="1"/>
</dbReference>
<sequence>MSLISANATDKIDSLVPEEELRLFREKRQQSPRTWDFSVVPGFFHQSNPDTDDTVFNGPKVHFGLAKNSWSELVCDLKKLNEEAPEGVTYRLVFCARHGQGYHNVAVEEFGLKAWDDHYSHLNSAVTADGKELVWGPDPFLTEVGERQAKWMNELITEEMQHGFPTITKLYSSPFTRSLQTLTMTLDGIVMRKNSKEDGRWLTPLVVENLRETIGGHTCDKRSSKSIIQERFQGWNLKFEEGFQEEDVLWKPDWRESIHEIALRGDRFLQMMFDDTESSDIIYTTSHSGMIKALLMAANHRQFVVPTAGMIPMLVKGVRI</sequence>
<accession>A0A099P004</accession>
<dbReference type="VEuPathDB" id="FungiDB:C5L36_0B00310"/>
<dbReference type="GO" id="GO:0005737">
    <property type="term" value="C:cytoplasm"/>
    <property type="evidence" value="ECO:0007669"/>
    <property type="project" value="TreeGrafter"/>
</dbReference>
<dbReference type="PANTHER" id="PTHR48100">
    <property type="entry name" value="BROAD-SPECIFICITY PHOSPHATASE YOR283W-RELATED"/>
    <property type="match status" value="1"/>
</dbReference>